<evidence type="ECO:0000313" key="1">
    <source>
        <dbReference type="EMBL" id="AKG75010.1"/>
    </source>
</evidence>
<sequence>MKLILIDCGTTNTRIRIVNKNSRESMSTLKINVGVKNSAIENSNYNLKTSIEEGIDKILVKNSLKRDEIEHIVASGMITSNLGLKEVPHIVAPASLDDFANSIEKDRLAGITCYFIPGMKNADISENPTLEDIKNMDIMRGEEVEAFGLLDQINETGNGLIILPGSHTKYILVDEDKKLLSCFSTLGGELIHAVQSSTIISNSLKNGLIKEMDLVSLEEGYKATIFEGMTRALFRIRLLDLYSSFTENQRANFLLGSIISEDIRGLKYYLKNRKIDWIVVGGSQFLREGMTFLLSKEFSNRKIITATEEQVENSYIIGSILIQDYINNRGDVNV</sequence>
<dbReference type="Proteomes" id="UP000034029">
    <property type="component" value="Chromosome"/>
</dbReference>
<keyword evidence="3" id="KW-1185">Reference proteome</keyword>
<dbReference type="CDD" id="cd24012">
    <property type="entry name" value="ASKHA_NBD_KDGal-kinase"/>
    <property type="match status" value="1"/>
</dbReference>
<dbReference type="Gene3D" id="3.30.420.310">
    <property type="entry name" value="2-keto-3-deoxy-galactonokinase, C-terminal domain"/>
    <property type="match status" value="1"/>
</dbReference>
<dbReference type="InterPro" id="IPR043129">
    <property type="entry name" value="ATPase_NBD"/>
</dbReference>
<dbReference type="EMBL" id="FOTB01000002">
    <property type="protein sequence ID" value="SFK66959.1"/>
    <property type="molecule type" value="Genomic_DNA"/>
</dbReference>
<name>A0A0F7D4X8_9STAP</name>
<dbReference type="InterPro" id="IPR007729">
    <property type="entry name" value="DGOK"/>
</dbReference>
<keyword evidence="2" id="KW-0808">Transferase</keyword>
<dbReference type="InterPro" id="IPR042258">
    <property type="entry name" value="DGOK_N"/>
</dbReference>
<protein>
    <submittedName>
        <fullName evidence="2">2-keto-3-deoxygalactonate kinase</fullName>
    </submittedName>
</protein>
<dbReference type="GO" id="GO:0008671">
    <property type="term" value="F:2-dehydro-3-deoxygalactonokinase activity"/>
    <property type="evidence" value="ECO:0007669"/>
    <property type="project" value="InterPro"/>
</dbReference>
<evidence type="ECO:0000313" key="4">
    <source>
        <dbReference type="Proteomes" id="UP000183090"/>
    </source>
</evidence>
<evidence type="ECO:0000313" key="3">
    <source>
        <dbReference type="Proteomes" id="UP000034029"/>
    </source>
</evidence>
<dbReference type="Pfam" id="PF05035">
    <property type="entry name" value="DGOK"/>
    <property type="match status" value="1"/>
</dbReference>
<dbReference type="OrthoDB" id="256574at2"/>
<gene>
    <name evidence="1" type="ORF">AAT16_12945</name>
    <name evidence="2" type="ORF">SAMN05216235_1040</name>
</gene>
<dbReference type="InterPro" id="IPR042257">
    <property type="entry name" value="DGOK_C"/>
</dbReference>
<proteinExistence type="predicted"/>
<dbReference type="KEGG" id="shv:AAT16_12945"/>
<keyword evidence="2" id="KW-0418">Kinase</keyword>
<reference evidence="3" key="2">
    <citation type="submission" date="2015-04" db="EMBL/GenBank/DDBJ databases">
        <title>Complete genome sequence of Salinicoccus halodurans strain H3B36, isolated from the Qaidam basin of China.</title>
        <authorList>
            <person name="Ma Y."/>
            <person name="Jiang K."/>
            <person name="Xue Y."/>
        </authorList>
    </citation>
    <scope>NUCLEOTIDE SEQUENCE [LARGE SCALE GENOMIC DNA]</scope>
    <source>
        <strain evidence="3">H3B36</strain>
    </source>
</reference>
<dbReference type="SUPFAM" id="SSF53067">
    <property type="entry name" value="Actin-like ATPase domain"/>
    <property type="match status" value="1"/>
</dbReference>
<dbReference type="RefSeq" id="WP_046791187.1">
    <property type="nucleotide sequence ID" value="NZ_CP011366.1"/>
</dbReference>
<evidence type="ECO:0000313" key="2">
    <source>
        <dbReference type="EMBL" id="SFK66959.1"/>
    </source>
</evidence>
<reference evidence="2 4" key="3">
    <citation type="submission" date="2016-10" db="EMBL/GenBank/DDBJ databases">
        <authorList>
            <person name="Varghese N."/>
            <person name="Submissions S."/>
        </authorList>
    </citation>
    <scope>NUCLEOTIDE SEQUENCE [LARGE SCALE GENOMIC DNA]</scope>
    <source>
        <strain evidence="2 4">CGMCC 1.6501</strain>
    </source>
</reference>
<dbReference type="Proteomes" id="UP000183090">
    <property type="component" value="Unassembled WGS sequence"/>
</dbReference>
<dbReference type="Gene3D" id="3.30.420.300">
    <property type="entry name" value="2-keto-3-deoxy-galactonokinase, substrate binding domain"/>
    <property type="match status" value="1"/>
</dbReference>
<dbReference type="GO" id="GO:0034194">
    <property type="term" value="P:D-galactonate catabolic process"/>
    <property type="evidence" value="ECO:0007669"/>
    <property type="project" value="InterPro"/>
</dbReference>
<organism evidence="2 4">
    <name type="scientific">Salinicoccus halodurans</name>
    <dbReference type="NCBI Taxonomy" id="407035"/>
    <lineage>
        <taxon>Bacteria</taxon>
        <taxon>Bacillati</taxon>
        <taxon>Bacillota</taxon>
        <taxon>Bacilli</taxon>
        <taxon>Bacillales</taxon>
        <taxon>Staphylococcaceae</taxon>
        <taxon>Salinicoccus</taxon>
    </lineage>
</organism>
<accession>A0A0F7D4X8</accession>
<reference evidence="1 3" key="1">
    <citation type="journal article" date="2015" name="Int. J. Syst. Evol. Microbiol.">
        <title>Complete genome sequence of Salinicoccus halodurans H3B36, isolated from the Qaidam Basin in China.</title>
        <authorList>
            <person name="Jiang K."/>
            <person name="Xue Y."/>
            <person name="Ma Y."/>
        </authorList>
    </citation>
    <scope>NUCLEOTIDE SEQUENCE [LARGE SCALE GENOMIC DNA]</scope>
    <source>
        <strain evidence="1 3">H3B36</strain>
    </source>
</reference>
<dbReference type="AlphaFoldDB" id="A0A0F7D4X8"/>
<dbReference type="EMBL" id="CP011366">
    <property type="protein sequence ID" value="AKG75010.1"/>
    <property type="molecule type" value="Genomic_DNA"/>
</dbReference>